<feature type="region of interest" description="Disordered" evidence="2">
    <location>
        <begin position="61"/>
        <end position="88"/>
    </location>
</feature>
<accession>M7B851</accession>
<sequence>MSAVVQELYTGLPVSICSELTVGSDPNVRLDTKPEASTLVLGHSSSLLSESHRINGVENCSQETDNLDHGDKLTSDGLAGSLSEESMGAGNLAENEEAKSGSLGKQDTCAIGIQKEERESAKETQDAEEELVGCCALTSEDKWWLRQEKPQIYRSGGEFSRICCTEMAVPLKSKEENQTNVQVTPEILPKPTEEVQGMKADGTRIFSKAGHRNGRVSKGLPSENNECPDIDTIMTSGEVSETNTLVPLEPLTVVETGSTKEHPQEEKECRGLTACTTMSLTTMGCAIFDSETGEVELSRSSHVNETNAAPASYQTYQQDEEKSPHNNSAVSVSKSSVEVDMPLSKESSEALCGSLRSLCSLESGNMPLEDNTIEICEIQEEYLAEEIDSPSCDDDSQRTEFLENWISKPVVEEQLSPVQSEEMSSDEPEQSETDSCTDHSYSYGSGKAAEIQRETALKNSCGMDSGHDIQESVHSESSNLTVPSSVASSTEEFPKGDLRIPSEINSLKKDGDQWKIFINDVCWGDIVKQHTKESGTLLVDTKNLVSIKTRDMHTCYNNIYNKYANPPPTVHDFLDYGTKVGEVSLEAQLFEKETNSSSVVEDLNNSFGNAPEANCVNVNLPACKETNFASTLGEALCHDAEKSRVSLGVISELSSCNTDIVSNRDVYLDRLSKKESIIASAKLETQRTGLLLHKNEELSLVNHRNFNTSNVASKGPQKSIHSALGATEKMVIDMENEESNMYTHDQCIKDHCSAVKTCFILSDSTSLDNATLNKDSFKVQTKLKIEEVNGLETGDLIVHNDKKAVNRPEENTHVACESVPCEDSWNCSNMFQYMANRTSTAEKLLHSACTPDESTTRLSELEISNTNIKVESFKLYDGQSEITEERLDSGTTERTSDTDKGQEQINSCALQKDEIDRIETVDSVKAHEGSHQNETSEESVNRDLNKTIFGIHLDLGNTTVVLGEGELKMYKKTVLPCEYNLSEGGTSKSDTDSGIPSHEKHLDQSFDLELSGFKHSKQPNETICQVENQYLACQSELNGPVSYKQNETRVADEVLEFQQYDLAISNTGVQTLTSSVDEPKRSVRSKENESLTLKKDEDTTALVHESSREKSFQGTFKEIMVDNSSNSMVDTDCSEYTNSISDLSEGEKVELKESDDVGSSTREDQGTFKGSVVGCSSSKSLVNANHSEYTDSLSSAKEDQKEEHTILAENTKLSALLNTGSLVMGPENKIKTIVESFSVSQSACKSLSCVPEDMTLVPEITNETCLLLDSSVNHRIIERNKACPQPELVTFTVADGPERVNQVQSEEFCVNQELSSLKGVISETPLTQNSEICLPQKDELPASSENAQIVDQDSSSASALCHDYSAIEPLELIESFERRADGNDSPSEEREKAISSLNDAVKLEVCTASHAHSKEKSVSAGPVVKEMDVISSDSIDCVQKFKRPSVDNQRQNAVTAEKIKKPMHYIFDHKNYLGVLLEDLKCSGDEIRSCVPLNAETYEKPSQTYSTEQIPEWSLNNLPDKGKTYIKDHSELGDAKLLSEIIDNYLQSKDLVNKETSEVHYNTVFSNKLSKNDTEASLKCLDCSEVCLPYELNSQSKDNRKEVIGDQMKMPHDSISAENEVSDAERLGKVGECQTLKRKMCEETEEYPAQNILLRKGRAQQIKESKDQEKAKIPLQEGVMFDSEPLDSSSDGLVASSRVMKTEGPREQLFAVMSSINDSDNKQIYSTLQGVKRPKISNDDDDKSEHMKTMDSEVESLSFHLGTHNELSADNTPFIPVSLSQPQAKSFAGDDEIHGAFGSTHKLRGLFSLKKQPRRKCKKVPTSDELKTVRKSNKVKSSAFIRNFPETVPTQEHKLLSSVYFACKPLVMEAEIAMRLDHMSKQRANRCSLLNSLKLSKCTKDPILLNRLSTMASKLLAPPKSTHRLKTLQCSSERPMVEKFSQLRSKKLLEGFSCINMKLNSHQADGLCTKMFNLQPLALYPVDYTKIHILDLSSNIPSSVFNTPISPISFHIKLDSDSLINLRGITSQQCVPNIPALGEAPVHPSQPSKWTFSFLLSQSYSGTAAFREDANLSKELHSSTLTTTEAVIPSHDIRRNPIAKRRTGCSMLGLHTVLALSSPGCYRIWTKRRNVTRRIPTVQRLFMSQFTQGLKGLRSPSSVSDDLFSSLPYSLGRVLSIWSQHGPSACPSEFTPLHSNHCKWQPSLGIENSYAVLPHMTVQGSEAARTTGAEIRLERSLSDLLPKSCTFPESAVSPLRLSVPELQVHPFDELDASLPLCPTSQSATELKKAEPEKRPKRVSQIRIRKTVPKPDPNLTPMGLPRPKRLKKKEFSLEEIYTNKNYKSPPATRCLETIFEEPKEKNGSLISISQQKRKRILEFQDFTIPRKRKARSRVKVAGSFTRAKKAALQGRELDALLIQKLMDLEAFFAEEEEREQASGS</sequence>
<dbReference type="PANTHER" id="PTHR14522:SF0">
    <property type="entry name" value="PROTEIN PRR14L"/>
    <property type="match status" value="1"/>
</dbReference>
<dbReference type="Proteomes" id="UP000031443">
    <property type="component" value="Unassembled WGS sequence"/>
</dbReference>
<feature type="domain" description="Tantalus-like" evidence="3">
    <location>
        <begin position="2314"/>
        <end position="2371"/>
    </location>
</feature>
<evidence type="ECO:0000313" key="4">
    <source>
        <dbReference type="EMBL" id="EMP34151.1"/>
    </source>
</evidence>
<dbReference type="PANTHER" id="PTHR14522">
    <property type="entry name" value="EMO2-RELATED"/>
    <property type="match status" value="1"/>
</dbReference>
<keyword evidence="1" id="KW-0597">Phosphoprotein</keyword>
<gene>
    <name evidence="4" type="ORF">UY3_08713</name>
</gene>
<feature type="region of interest" description="Disordered" evidence="2">
    <location>
        <begin position="314"/>
        <end position="341"/>
    </location>
</feature>
<feature type="compositionally biased region" description="Low complexity" evidence="2">
    <location>
        <begin position="328"/>
        <end position="339"/>
    </location>
</feature>
<feature type="compositionally biased region" description="Basic and acidic residues" evidence="2">
    <location>
        <begin position="465"/>
        <end position="474"/>
    </location>
</feature>
<protein>
    <submittedName>
        <fullName evidence="4">Protein PRR14L</fullName>
    </submittedName>
</protein>
<feature type="region of interest" description="Disordered" evidence="2">
    <location>
        <begin position="1144"/>
        <end position="1169"/>
    </location>
</feature>
<feature type="region of interest" description="Disordered" evidence="2">
    <location>
        <begin position="884"/>
        <end position="905"/>
    </location>
</feature>
<feature type="region of interest" description="Disordered" evidence="2">
    <location>
        <begin position="412"/>
        <end position="448"/>
    </location>
</feature>
<dbReference type="InterPro" id="IPR028149">
    <property type="entry name" value="Tantalus-like"/>
</dbReference>
<feature type="compositionally biased region" description="Acidic residues" evidence="2">
    <location>
        <begin position="423"/>
        <end position="432"/>
    </location>
</feature>
<feature type="compositionally biased region" description="Basic and acidic residues" evidence="2">
    <location>
        <begin position="1145"/>
        <end position="1166"/>
    </location>
</feature>
<proteinExistence type="predicted"/>
<organism evidence="4 5">
    <name type="scientific">Chelonia mydas</name>
    <name type="common">Green sea-turtle</name>
    <name type="synonym">Chelonia agassizi</name>
    <dbReference type="NCBI Taxonomy" id="8469"/>
    <lineage>
        <taxon>Eukaryota</taxon>
        <taxon>Metazoa</taxon>
        <taxon>Chordata</taxon>
        <taxon>Craniata</taxon>
        <taxon>Vertebrata</taxon>
        <taxon>Euteleostomi</taxon>
        <taxon>Archelosauria</taxon>
        <taxon>Testudinata</taxon>
        <taxon>Testudines</taxon>
        <taxon>Cryptodira</taxon>
        <taxon>Durocryptodira</taxon>
        <taxon>Americhelydia</taxon>
        <taxon>Chelonioidea</taxon>
        <taxon>Cheloniidae</taxon>
        <taxon>Chelonia</taxon>
    </lineage>
</organism>
<evidence type="ECO:0000256" key="2">
    <source>
        <dbReference type="SAM" id="MobiDB-lite"/>
    </source>
</evidence>
<name>M7B851_CHEMY</name>
<dbReference type="STRING" id="8469.M7B851"/>
<evidence type="ECO:0000256" key="1">
    <source>
        <dbReference type="ARBA" id="ARBA00022553"/>
    </source>
</evidence>
<dbReference type="EMBL" id="KB533798">
    <property type="protein sequence ID" value="EMP34151.1"/>
    <property type="molecule type" value="Genomic_DNA"/>
</dbReference>
<keyword evidence="5" id="KW-1185">Reference proteome</keyword>
<evidence type="ECO:0000259" key="3">
    <source>
        <dbReference type="Pfam" id="PF15386"/>
    </source>
</evidence>
<dbReference type="eggNOG" id="ENOG502RJ6E">
    <property type="taxonomic scope" value="Eukaryota"/>
</dbReference>
<reference evidence="5" key="1">
    <citation type="journal article" date="2013" name="Nat. Genet.">
        <title>The draft genomes of soft-shell turtle and green sea turtle yield insights into the development and evolution of the turtle-specific body plan.</title>
        <authorList>
            <person name="Wang Z."/>
            <person name="Pascual-Anaya J."/>
            <person name="Zadissa A."/>
            <person name="Li W."/>
            <person name="Niimura Y."/>
            <person name="Huang Z."/>
            <person name="Li C."/>
            <person name="White S."/>
            <person name="Xiong Z."/>
            <person name="Fang D."/>
            <person name="Wang B."/>
            <person name="Ming Y."/>
            <person name="Chen Y."/>
            <person name="Zheng Y."/>
            <person name="Kuraku S."/>
            <person name="Pignatelli M."/>
            <person name="Herrero J."/>
            <person name="Beal K."/>
            <person name="Nozawa M."/>
            <person name="Li Q."/>
            <person name="Wang J."/>
            <person name="Zhang H."/>
            <person name="Yu L."/>
            <person name="Shigenobu S."/>
            <person name="Wang J."/>
            <person name="Liu J."/>
            <person name="Flicek P."/>
            <person name="Searle S."/>
            <person name="Wang J."/>
            <person name="Kuratani S."/>
            <person name="Yin Y."/>
            <person name="Aken B."/>
            <person name="Zhang G."/>
            <person name="Irie N."/>
        </authorList>
    </citation>
    <scope>NUCLEOTIDE SEQUENCE [LARGE SCALE GENOMIC DNA]</scope>
</reference>
<feature type="compositionally biased region" description="Polar residues" evidence="2">
    <location>
        <begin position="475"/>
        <end position="491"/>
    </location>
</feature>
<dbReference type="InterPro" id="IPR026320">
    <property type="entry name" value="PRR14"/>
</dbReference>
<dbReference type="Pfam" id="PF15386">
    <property type="entry name" value="Tantalus"/>
    <property type="match status" value="1"/>
</dbReference>
<evidence type="ECO:0000313" key="5">
    <source>
        <dbReference type="Proteomes" id="UP000031443"/>
    </source>
</evidence>
<feature type="region of interest" description="Disordered" evidence="2">
    <location>
        <begin position="460"/>
        <end position="497"/>
    </location>
</feature>